<comment type="caution">
    <text evidence="10">The sequence shown here is derived from an EMBL/GenBank/DDBJ whole genome shotgun (WGS) entry which is preliminary data.</text>
</comment>
<comment type="catalytic activity">
    <reaction evidence="8">
        <text>(7R,8S)-8-amino-7-(carboxyamino)nonanoate + ATP = (4R,5S)-dethiobiotin + ADP + phosphate + H(+)</text>
        <dbReference type="Rhea" id="RHEA:63684"/>
        <dbReference type="ChEBI" id="CHEBI:15378"/>
        <dbReference type="ChEBI" id="CHEBI:30616"/>
        <dbReference type="ChEBI" id="CHEBI:43474"/>
        <dbReference type="ChEBI" id="CHEBI:149470"/>
        <dbReference type="ChEBI" id="CHEBI:149473"/>
        <dbReference type="ChEBI" id="CHEBI:456216"/>
    </reaction>
</comment>
<comment type="function">
    <text evidence="9">Catalyzes a mechanistically unusual reaction, the ATP-dependent insertion of CO2 between the N7 and N8 nitrogen atoms of 7,8-diaminopelargonic acid (DAPA, also called 7,8-diammoniononanoate) to form a ureido ring.</text>
</comment>
<feature type="binding site" evidence="9">
    <location>
        <begin position="13"/>
        <end position="18"/>
    </location>
    <ligand>
        <name>ATP</name>
        <dbReference type="ChEBI" id="CHEBI:30616"/>
    </ligand>
</feature>
<dbReference type="Pfam" id="PF13500">
    <property type="entry name" value="AAA_26"/>
    <property type="match status" value="1"/>
</dbReference>
<dbReference type="GO" id="GO:0000287">
    <property type="term" value="F:magnesium ion binding"/>
    <property type="evidence" value="ECO:0007669"/>
    <property type="project" value="UniProtKB-UniRule"/>
</dbReference>
<evidence type="ECO:0000313" key="10">
    <source>
        <dbReference type="EMBL" id="HIV61316.1"/>
    </source>
</evidence>
<feature type="binding site" evidence="9">
    <location>
        <position position="210"/>
    </location>
    <ligand>
        <name>ATP</name>
        <dbReference type="ChEBI" id="CHEBI:30616"/>
    </ligand>
</feature>
<dbReference type="PANTHER" id="PTHR43210">
    <property type="entry name" value="DETHIOBIOTIN SYNTHETASE"/>
    <property type="match status" value="1"/>
</dbReference>
<dbReference type="HAMAP" id="MF_00336">
    <property type="entry name" value="BioD"/>
    <property type="match status" value="1"/>
</dbReference>
<dbReference type="GO" id="GO:0009102">
    <property type="term" value="P:biotin biosynthetic process"/>
    <property type="evidence" value="ECO:0007669"/>
    <property type="project" value="UniProtKB-UniRule"/>
</dbReference>
<comment type="subunit">
    <text evidence="9">Homodimer.</text>
</comment>
<keyword evidence="1 9" id="KW-0963">Cytoplasm</keyword>
<dbReference type="NCBIfam" id="TIGR00347">
    <property type="entry name" value="bioD"/>
    <property type="match status" value="1"/>
</dbReference>
<dbReference type="GO" id="GO:0004141">
    <property type="term" value="F:dethiobiotin synthase activity"/>
    <property type="evidence" value="ECO:0007669"/>
    <property type="project" value="UniProtKB-UniRule"/>
</dbReference>
<dbReference type="CDD" id="cd03109">
    <property type="entry name" value="DTBS"/>
    <property type="match status" value="1"/>
</dbReference>
<dbReference type="InterPro" id="IPR004472">
    <property type="entry name" value="DTB_synth_BioD"/>
</dbReference>
<keyword evidence="3 9" id="KW-0479">Metal-binding</keyword>
<dbReference type="PIRSF" id="PIRSF006755">
    <property type="entry name" value="DTB_synth"/>
    <property type="match status" value="1"/>
</dbReference>
<dbReference type="AlphaFoldDB" id="A0A9D1PHQ6"/>
<proteinExistence type="inferred from homology"/>
<gene>
    <name evidence="9 10" type="primary">bioD</name>
    <name evidence="10" type="ORF">H9746_00450</name>
</gene>
<feature type="binding site" evidence="9">
    <location>
        <position position="117"/>
    </location>
    <ligand>
        <name>Mg(2+)</name>
        <dbReference type="ChEBI" id="CHEBI:18420"/>
    </ligand>
</feature>
<feature type="binding site" evidence="9">
    <location>
        <position position="56"/>
    </location>
    <ligand>
        <name>ATP</name>
        <dbReference type="ChEBI" id="CHEBI:30616"/>
    </ligand>
</feature>
<accession>A0A9D1PHQ6</accession>
<reference evidence="10" key="2">
    <citation type="submission" date="2021-04" db="EMBL/GenBank/DDBJ databases">
        <authorList>
            <person name="Gilroy R."/>
        </authorList>
    </citation>
    <scope>NUCLEOTIDE SEQUENCE</scope>
    <source>
        <strain evidence="10">CHK193-4272</strain>
    </source>
</reference>
<evidence type="ECO:0000256" key="2">
    <source>
        <dbReference type="ARBA" id="ARBA00022598"/>
    </source>
</evidence>
<comment type="caution">
    <text evidence="9">Lacks conserved residue(s) required for the propagation of feature annotation.</text>
</comment>
<evidence type="ECO:0000256" key="7">
    <source>
        <dbReference type="ARBA" id="ARBA00022842"/>
    </source>
</evidence>
<dbReference type="EC" id="6.3.3.3" evidence="9"/>
<comment type="subcellular location">
    <subcellularLocation>
        <location evidence="9">Cytoplasm</location>
    </subcellularLocation>
</comment>
<name>A0A9D1PHQ6_9FIRM</name>
<evidence type="ECO:0000256" key="6">
    <source>
        <dbReference type="ARBA" id="ARBA00022840"/>
    </source>
</evidence>
<comment type="pathway">
    <text evidence="9">Cofactor biosynthesis; biotin biosynthesis; biotin from 7,8-diaminononanoate: step 1/2.</text>
</comment>
<comment type="cofactor">
    <cofactor evidence="9">
        <name>Mg(2+)</name>
        <dbReference type="ChEBI" id="CHEBI:18420"/>
    </cofactor>
</comment>
<evidence type="ECO:0000256" key="1">
    <source>
        <dbReference type="ARBA" id="ARBA00022490"/>
    </source>
</evidence>
<keyword evidence="2 9" id="KW-0436">Ligase</keyword>
<feature type="binding site" evidence="9">
    <location>
        <position position="56"/>
    </location>
    <ligand>
        <name>Mg(2+)</name>
        <dbReference type="ChEBI" id="CHEBI:18420"/>
    </ligand>
</feature>
<sequence>MSKNLFITGTGTDVGKTYVTGLILKKLNQNNKKAAYYKAAMSGNDRKPDGSLIAGDALHVKTISSITQPLEEMCPYIYEQAVSPHLAAKLEQNPVDMQKVLQNFDYLCDKYDYVTAEGSGGIICPLRFDNQKIMLEDFIKSRNLNCLIVADAGLGTINSVVLTYEYMKLHNISAKGIIFNNFEPENPMHTDNLLMCEHLTGLKVLACVKNEDTDLNISFKTLNSLYN</sequence>
<dbReference type="GO" id="GO:0005524">
    <property type="term" value="F:ATP binding"/>
    <property type="evidence" value="ECO:0007669"/>
    <property type="project" value="UniProtKB-UniRule"/>
</dbReference>
<evidence type="ECO:0000256" key="3">
    <source>
        <dbReference type="ARBA" id="ARBA00022723"/>
    </source>
</evidence>
<keyword evidence="5 9" id="KW-0093">Biotin biosynthesis</keyword>
<protein>
    <recommendedName>
        <fullName evidence="9">ATP-dependent dethiobiotin synthetase BioD</fullName>
        <ecNumber evidence="9">6.3.3.3</ecNumber>
    </recommendedName>
    <alternativeName>
        <fullName evidence="9">DTB synthetase</fullName>
        <shortName evidence="9">DTBS</shortName>
    </alternativeName>
    <alternativeName>
        <fullName evidence="9">Dethiobiotin synthase</fullName>
    </alternativeName>
</protein>
<evidence type="ECO:0000256" key="5">
    <source>
        <dbReference type="ARBA" id="ARBA00022756"/>
    </source>
</evidence>
<comment type="catalytic activity">
    <reaction evidence="9">
        <text>(7R,8S)-7,8-diammoniononanoate + CO2 + ATP = (4R,5S)-dethiobiotin + ADP + phosphate + 3 H(+)</text>
        <dbReference type="Rhea" id="RHEA:15805"/>
        <dbReference type="ChEBI" id="CHEBI:15378"/>
        <dbReference type="ChEBI" id="CHEBI:16526"/>
        <dbReference type="ChEBI" id="CHEBI:30616"/>
        <dbReference type="ChEBI" id="CHEBI:43474"/>
        <dbReference type="ChEBI" id="CHEBI:149469"/>
        <dbReference type="ChEBI" id="CHEBI:149473"/>
        <dbReference type="ChEBI" id="CHEBI:456216"/>
        <dbReference type="EC" id="6.3.3.3"/>
    </reaction>
</comment>
<dbReference type="GO" id="GO:0005829">
    <property type="term" value="C:cytosol"/>
    <property type="evidence" value="ECO:0007669"/>
    <property type="project" value="TreeGrafter"/>
</dbReference>
<dbReference type="InterPro" id="IPR027417">
    <property type="entry name" value="P-loop_NTPase"/>
</dbReference>
<feature type="binding site" evidence="9">
    <location>
        <position position="42"/>
    </location>
    <ligand>
        <name>substrate</name>
    </ligand>
</feature>
<dbReference type="PANTHER" id="PTHR43210:SF2">
    <property type="entry name" value="ATP-DEPENDENT DETHIOBIOTIN SYNTHETASE BIOD 2"/>
    <property type="match status" value="1"/>
</dbReference>
<organism evidence="10 11">
    <name type="scientific">Candidatus Butyricicoccus avistercoris</name>
    <dbReference type="NCBI Taxonomy" id="2838518"/>
    <lineage>
        <taxon>Bacteria</taxon>
        <taxon>Bacillati</taxon>
        <taxon>Bacillota</taxon>
        <taxon>Clostridia</taxon>
        <taxon>Eubacteriales</taxon>
        <taxon>Butyricicoccaceae</taxon>
        <taxon>Butyricicoccus</taxon>
    </lineage>
</organism>
<dbReference type="Gene3D" id="3.40.50.300">
    <property type="entry name" value="P-loop containing nucleotide triphosphate hydrolases"/>
    <property type="match status" value="1"/>
</dbReference>
<evidence type="ECO:0000256" key="4">
    <source>
        <dbReference type="ARBA" id="ARBA00022741"/>
    </source>
</evidence>
<dbReference type="SUPFAM" id="SSF52540">
    <property type="entry name" value="P-loop containing nucleoside triphosphate hydrolases"/>
    <property type="match status" value="1"/>
</dbReference>
<feature type="binding site" evidence="9">
    <location>
        <begin position="117"/>
        <end position="120"/>
    </location>
    <ligand>
        <name>ATP</name>
        <dbReference type="ChEBI" id="CHEBI:30616"/>
    </ligand>
</feature>
<evidence type="ECO:0000256" key="8">
    <source>
        <dbReference type="ARBA" id="ARBA00047386"/>
    </source>
</evidence>
<evidence type="ECO:0000313" key="11">
    <source>
        <dbReference type="Proteomes" id="UP000886808"/>
    </source>
</evidence>
<feature type="active site" evidence="9">
    <location>
        <position position="38"/>
    </location>
</feature>
<evidence type="ECO:0000256" key="9">
    <source>
        <dbReference type="HAMAP-Rule" id="MF_00336"/>
    </source>
</evidence>
<keyword evidence="6 9" id="KW-0067">ATP-binding</keyword>
<feature type="binding site" evidence="9">
    <location>
        <position position="17"/>
    </location>
    <ligand>
        <name>Mg(2+)</name>
        <dbReference type="ChEBI" id="CHEBI:18420"/>
    </ligand>
</feature>
<dbReference type="EMBL" id="DXIE01000004">
    <property type="protein sequence ID" value="HIV61316.1"/>
    <property type="molecule type" value="Genomic_DNA"/>
</dbReference>
<comment type="similarity">
    <text evidence="9">Belongs to the dethiobiotin synthetase family.</text>
</comment>
<reference evidence="10" key="1">
    <citation type="journal article" date="2021" name="PeerJ">
        <title>Extensive microbial diversity within the chicken gut microbiome revealed by metagenomics and culture.</title>
        <authorList>
            <person name="Gilroy R."/>
            <person name="Ravi A."/>
            <person name="Getino M."/>
            <person name="Pursley I."/>
            <person name="Horton D.L."/>
            <person name="Alikhan N.F."/>
            <person name="Baker D."/>
            <person name="Gharbi K."/>
            <person name="Hall N."/>
            <person name="Watson M."/>
            <person name="Adriaenssens E.M."/>
            <person name="Foster-Nyarko E."/>
            <person name="Jarju S."/>
            <person name="Secka A."/>
            <person name="Antonio M."/>
            <person name="Oren A."/>
            <person name="Chaudhuri R.R."/>
            <person name="La Ragione R."/>
            <person name="Hildebrand F."/>
            <person name="Pallen M.J."/>
        </authorList>
    </citation>
    <scope>NUCLEOTIDE SEQUENCE</scope>
    <source>
        <strain evidence="10">CHK193-4272</strain>
    </source>
</reference>
<keyword evidence="7 9" id="KW-0460">Magnesium</keyword>
<keyword evidence="4 9" id="KW-0547">Nucleotide-binding</keyword>
<feature type="binding site" evidence="9">
    <location>
        <begin position="180"/>
        <end position="181"/>
    </location>
    <ligand>
        <name>ATP</name>
        <dbReference type="ChEBI" id="CHEBI:30616"/>
    </ligand>
</feature>
<dbReference type="Proteomes" id="UP000886808">
    <property type="component" value="Unassembled WGS sequence"/>
</dbReference>